<evidence type="ECO:0000313" key="2">
    <source>
        <dbReference type="EMBL" id="VFT82668.1"/>
    </source>
</evidence>
<organism evidence="2 3">
    <name type="scientific">Aphanomyces stellatus</name>
    <dbReference type="NCBI Taxonomy" id="120398"/>
    <lineage>
        <taxon>Eukaryota</taxon>
        <taxon>Sar</taxon>
        <taxon>Stramenopiles</taxon>
        <taxon>Oomycota</taxon>
        <taxon>Saprolegniomycetes</taxon>
        <taxon>Saprolegniales</taxon>
        <taxon>Verrucalvaceae</taxon>
        <taxon>Aphanomyces</taxon>
    </lineage>
</organism>
<dbReference type="OrthoDB" id="81468at2759"/>
<reference evidence="1" key="2">
    <citation type="submission" date="2019-06" db="EMBL/GenBank/DDBJ databases">
        <title>Genomics analysis of Aphanomyces spp. identifies a new class of oomycete effector associated with host adaptation.</title>
        <authorList>
            <person name="Gaulin E."/>
        </authorList>
    </citation>
    <scope>NUCLEOTIDE SEQUENCE</scope>
    <source>
        <strain evidence="1">CBS 578.67</strain>
    </source>
</reference>
<keyword evidence="3" id="KW-1185">Reference proteome</keyword>
<evidence type="ECO:0000313" key="3">
    <source>
        <dbReference type="Proteomes" id="UP000332933"/>
    </source>
</evidence>
<reference evidence="2 3" key="1">
    <citation type="submission" date="2019-03" db="EMBL/GenBank/DDBJ databases">
        <authorList>
            <person name="Gaulin E."/>
            <person name="Dumas B."/>
        </authorList>
    </citation>
    <scope>NUCLEOTIDE SEQUENCE [LARGE SCALE GENOMIC DNA]</scope>
    <source>
        <strain evidence="2">CBS 568.67</strain>
    </source>
</reference>
<sequence length="427" mass="47748">MAVIQKRLHIAVTHETHAFVDATDPNSRDPFVYHLDSDDSEANTSDDEETTTTACTIDAPSFPPMTCRETWYLWFHRDGARPPLRSLRYRDLSKRDAVRRTKAAKVIDKLTAVAIDRKLVSSAGALELMDRKELVAVFDDVFPAFVAACNPDCNLSSNSLCSSVLKWAVPTDPSSTKVEFPSEDCRTAWQHWFKGDAALTNGVPHRNFLAWKVSYSHRTSAKRVIQTLVQIAVERSLVPSSAPEASFEAMSNQSLSNAFDDVFPIFVQQFHPSVRASIKSTLKCGSVVHFMTPALWLKHPLAGTNTGLSRRPPVPCRDMWLLWFKGDVASKGTPYRHCRGGNGSGVCKTLWFDSKAIMNAFVKLAEENNVVKNAKSLPDMVDETLLGVFDRVFPLFVKTIDPKYHRYVLPDKSCSTLIKHVLATRNS</sequence>
<name>A0A485KFN4_9STRA</name>
<accession>A0A485KFN4</accession>
<dbReference type="EMBL" id="VJMH01002082">
    <property type="protein sequence ID" value="KAF0710171.1"/>
    <property type="molecule type" value="Genomic_DNA"/>
</dbReference>
<dbReference type="Proteomes" id="UP000332933">
    <property type="component" value="Unassembled WGS sequence"/>
</dbReference>
<proteinExistence type="predicted"/>
<protein>
    <submittedName>
        <fullName evidence="2">Aste57867_5622 protein</fullName>
    </submittedName>
</protein>
<gene>
    <name evidence="2" type="primary">Aste57867_5622</name>
    <name evidence="1" type="ORF">As57867_005609</name>
    <name evidence="2" type="ORF">ASTE57867_5622</name>
</gene>
<evidence type="ECO:0000313" key="1">
    <source>
        <dbReference type="EMBL" id="KAF0710171.1"/>
    </source>
</evidence>
<dbReference type="EMBL" id="CAADRA010002084">
    <property type="protein sequence ID" value="VFT82668.1"/>
    <property type="molecule type" value="Genomic_DNA"/>
</dbReference>
<dbReference type="AlphaFoldDB" id="A0A485KFN4"/>